<evidence type="ECO:0000313" key="1">
    <source>
        <dbReference type="WBParaSite" id="HPLM_0000262201-mRNA-1"/>
    </source>
</evidence>
<sequence>LGTGTSRIRLFFENTYDKNTQRINKGRGNCRVHFETTAY</sequence>
<proteinExistence type="predicted"/>
<dbReference type="WBParaSite" id="HPLM_0000262201-mRNA-1">
    <property type="protein sequence ID" value="HPLM_0000262201-mRNA-1"/>
    <property type="gene ID" value="HPLM_0000262201"/>
</dbReference>
<reference evidence="1" key="1">
    <citation type="submission" date="2017-02" db="UniProtKB">
        <authorList>
            <consortium name="WormBaseParasite"/>
        </authorList>
    </citation>
    <scope>IDENTIFICATION</scope>
</reference>
<accession>A0A0N4VZA0</accession>
<organism evidence="1">
    <name type="scientific">Haemonchus placei</name>
    <name type="common">Barber's pole worm</name>
    <dbReference type="NCBI Taxonomy" id="6290"/>
    <lineage>
        <taxon>Eukaryota</taxon>
        <taxon>Metazoa</taxon>
        <taxon>Ecdysozoa</taxon>
        <taxon>Nematoda</taxon>
        <taxon>Chromadorea</taxon>
        <taxon>Rhabditida</taxon>
        <taxon>Rhabditina</taxon>
        <taxon>Rhabditomorpha</taxon>
        <taxon>Strongyloidea</taxon>
        <taxon>Trichostrongylidae</taxon>
        <taxon>Haemonchus</taxon>
    </lineage>
</organism>
<dbReference type="AlphaFoldDB" id="A0A0N4VZA0"/>
<name>A0A0N4VZA0_HAEPC</name>
<protein>
    <submittedName>
        <fullName evidence="1">CUB domain-containing protein</fullName>
    </submittedName>
</protein>